<name>A0A426Q1J9_9CORY</name>
<dbReference type="CDD" id="cd12797">
    <property type="entry name" value="M23_peptidase"/>
    <property type="match status" value="1"/>
</dbReference>
<feature type="compositionally biased region" description="Low complexity" evidence="2">
    <location>
        <begin position="16"/>
        <end position="32"/>
    </location>
</feature>
<dbReference type="InterPro" id="IPR016047">
    <property type="entry name" value="M23ase_b-sheet_dom"/>
</dbReference>
<evidence type="ECO:0000259" key="3">
    <source>
        <dbReference type="Pfam" id="PF01551"/>
    </source>
</evidence>
<proteinExistence type="predicted"/>
<dbReference type="EMBL" id="PQNK01000001">
    <property type="protein sequence ID" value="RRO87894.1"/>
    <property type="molecule type" value="Genomic_DNA"/>
</dbReference>
<gene>
    <name evidence="4" type="ORF">CXF48_00530</name>
</gene>
<feature type="domain" description="M23ase beta-sheet core" evidence="3">
    <location>
        <begin position="72"/>
        <end position="162"/>
    </location>
</feature>
<evidence type="ECO:0000256" key="2">
    <source>
        <dbReference type="SAM" id="MobiDB-lite"/>
    </source>
</evidence>
<evidence type="ECO:0000313" key="5">
    <source>
        <dbReference type="Proteomes" id="UP000276526"/>
    </source>
</evidence>
<dbReference type="SUPFAM" id="SSF51261">
    <property type="entry name" value="Duplicated hybrid motif"/>
    <property type="match status" value="1"/>
</dbReference>
<dbReference type="InterPro" id="IPR050570">
    <property type="entry name" value="Cell_wall_metabolism_enzyme"/>
</dbReference>
<dbReference type="Pfam" id="PF01551">
    <property type="entry name" value="Peptidase_M23"/>
    <property type="match status" value="1"/>
</dbReference>
<organism evidence="4 5">
    <name type="scientific">Corynebacterium bovis</name>
    <dbReference type="NCBI Taxonomy" id="36808"/>
    <lineage>
        <taxon>Bacteria</taxon>
        <taxon>Bacillati</taxon>
        <taxon>Actinomycetota</taxon>
        <taxon>Actinomycetes</taxon>
        <taxon>Mycobacteriales</taxon>
        <taxon>Corynebacteriaceae</taxon>
        <taxon>Corynebacterium</taxon>
    </lineage>
</organism>
<feature type="region of interest" description="Disordered" evidence="2">
    <location>
        <begin position="14"/>
        <end position="54"/>
    </location>
</feature>
<dbReference type="AlphaFoldDB" id="A0A426Q1J9"/>
<reference evidence="4 5" key="1">
    <citation type="submission" date="2018-01" db="EMBL/GenBank/DDBJ databases">
        <title>Twenty Corynebacterium bovis Genomes.</title>
        <authorList>
            <person name="Gulvik C.A."/>
        </authorList>
    </citation>
    <scope>NUCLEOTIDE SEQUENCE [LARGE SCALE GENOMIC DNA]</scope>
    <source>
        <strain evidence="4 5">F6900</strain>
    </source>
</reference>
<evidence type="ECO:0000313" key="4">
    <source>
        <dbReference type="EMBL" id="RRO87894.1"/>
    </source>
</evidence>
<accession>A0A426Q1J9</accession>
<keyword evidence="1" id="KW-0732">Signal</keyword>
<dbReference type="GO" id="GO:0004222">
    <property type="term" value="F:metalloendopeptidase activity"/>
    <property type="evidence" value="ECO:0007669"/>
    <property type="project" value="TreeGrafter"/>
</dbReference>
<dbReference type="InterPro" id="IPR011055">
    <property type="entry name" value="Dup_hybrid_motif"/>
</dbReference>
<dbReference type="Proteomes" id="UP000276526">
    <property type="component" value="Unassembled WGS sequence"/>
</dbReference>
<dbReference type="RefSeq" id="WP_125206882.1">
    <property type="nucleotide sequence ID" value="NZ_JAUKFU010000027.1"/>
</dbReference>
<comment type="caution">
    <text evidence="4">The sequence shown here is derived from an EMBL/GenBank/DDBJ whole genome shotgun (WGS) entry which is preliminary data.</text>
</comment>
<sequence length="188" mass="19143">MVAVLTGITVLPAPPAATRATPHPSPGAASAGPAGGVPGGDRGHRGRRGHLRPVPGAVVRAVDIPDRPWEQGHRGVDLAAAPGDPVRASAAGTVVFAGNVAGTPVVSVDHGGGLRTTYEPVVADVRRGDVVTRGAVIGRLADVTTLPPTARRGPGLSWGARIRDPASPDGRYIDPMSLFGRPTVRLWA</sequence>
<protein>
    <submittedName>
        <fullName evidence="4">M23 family peptidase</fullName>
    </submittedName>
</protein>
<dbReference type="PANTHER" id="PTHR21666:SF289">
    <property type="entry name" value="L-ALA--D-GLU ENDOPEPTIDASE"/>
    <property type="match status" value="1"/>
</dbReference>
<evidence type="ECO:0000256" key="1">
    <source>
        <dbReference type="ARBA" id="ARBA00022729"/>
    </source>
</evidence>
<dbReference type="Gene3D" id="2.70.70.10">
    <property type="entry name" value="Glucose Permease (Domain IIA)"/>
    <property type="match status" value="1"/>
</dbReference>
<dbReference type="PANTHER" id="PTHR21666">
    <property type="entry name" value="PEPTIDASE-RELATED"/>
    <property type="match status" value="1"/>
</dbReference>